<proteinExistence type="predicted"/>
<dbReference type="PANTHER" id="PTHR33164">
    <property type="entry name" value="TRANSCRIPTIONAL REGULATOR, MARR FAMILY"/>
    <property type="match status" value="1"/>
</dbReference>
<evidence type="ECO:0000259" key="1">
    <source>
        <dbReference type="PROSITE" id="PS50995"/>
    </source>
</evidence>
<dbReference type="Gene3D" id="1.10.10.10">
    <property type="entry name" value="Winged helix-like DNA-binding domain superfamily/Winged helix DNA-binding domain"/>
    <property type="match status" value="1"/>
</dbReference>
<accession>C8NE79</accession>
<dbReference type="PANTHER" id="PTHR33164:SF101">
    <property type="entry name" value="TRANSCRIPTIONAL REPRESSOR MPRA"/>
    <property type="match status" value="1"/>
</dbReference>
<dbReference type="AlphaFoldDB" id="C8NE79"/>
<name>C8NE79_9LACT</name>
<dbReference type="eggNOG" id="COG1846">
    <property type="taxonomic scope" value="Bacteria"/>
</dbReference>
<dbReference type="SUPFAM" id="SSF46785">
    <property type="entry name" value="Winged helix' DNA-binding domain"/>
    <property type="match status" value="1"/>
</dbReference>
<dbReference type="GO" id="GO:0003700">
    <property type="term" value="F:DNA-binding transcription factor activity"/>
    <property type="evidence" value="ECO:0007669"/>
    <property type="project" value="InterPro"/>
</dbReference>
<dbReference type="InterPro" id="IPR036388">
    <property type="entry name" value="WH-like_DNA-bd_sf"/>
</dbReference>
<dbReference type="HOGENOM" id="CLU_1666932_0_0_9"/>
<dbReference type="InterPro" id="IPR000835">
    <property type="entry name" value="HTH_MarR-typ"/>
</dbReference>
<dbReference type="Pfam" id="PF01047">
    <property type="entry name" value="MarR"/>
    <property type="match status" value="1"/>
</dbReference>
<dbReference type="SMART" id="SM00347">
    <property type="entry name" value="HTH_MARR"/>
    <property type="match status" value="1"/>
</dbReference>
<dbReference type="InterPro" id="IPR039422">
    <property type="entry name" value="MarR/SlyA-like"/>
</dbReference>
<evidence type="ECO:0000313" key="2">
    <source>
        <dbReference type="EMBL" id="EEW37980.1"/>
    </source>
</evidence>
<keyword evidence="3" id="KW-1185">Reference proteome</keyword>
<organism evidence="2 3">
    <name type="scientific">Granulicatella adiacens ATCC 49175</name>
    <dbReference type="NCBI Taxonomy" id="638301"/>
    <lineage>
        <taxon>Bacteria</taxon>
        <taxon>Bacillati</taxon>
        <taxon>Bacillota</taxon>
        <taxon>Bacilli</taxon>
        <taxon>Lactobacillales</taxon>
        <taxon>Carnobacteriaceae</taxon>
        <taxon>Granulicatella</taxon>
    </lineage>
</organism>
<dbReference type="Proteomes" id="UP000005926">
    <property type="component" value="Unassembled WGS sequence"/>
</dbReference>
<evidence type="ECO:0000313" key="3">
    <source>
        <dbReference type="Proteomes" id="UP000005926"/>
    </source>
</evidence>
<dbReference type="PROSITE" id="PS50995">
    <property type="entry name" value="HTH_MARR_2"/>
    <property type="match status" value="1"/>
</dbReference>
<dbReference type="InterPro" id="IPR036390">
    <property type="entry name" value="WH_DNA-bd_sf"/>
</dbReference>
<protein>
    <submittedName>
        <fullName evidence="2">Transcriptional regulator, MarR family</fullName>
    </submittedName>
</protein>
<comment type="caution">
    <text evidence="2">The sequence shown here is derived from an EMBL/GenBank/DDBJ whole genome shotgun (WGS) entry which is preliminary data.</text>
</comment>
<reference evidence="2 3" key="1">
    <citation type="submission" date="2009-08" db="EMBL/GenBank/DDBJ databases">
        <authorList>
            <person name="Muzny D."/>
            <person name="Qin X."/>
            <person name="Deng J."/>
            <person name="Jiang H."/>
            <person name="Liu Y."/>
            <person name="Qu J."/>
            <person name="Song X.-Z."/>
            <person name="Zhang L."/>
            <person name="Thornton R."/>
            <person name="Coyle M."/>
            <person name="Francisco L."/>
            <person name="Jackson L."/>
            <person name="Javaid M."/>
            <person name="Korchina V."/>
            <person name="Kovar C."/>
            <person name="Mata R."/>
            <person name="Mathew T."/>
            <person name="Ngo R."/>
            <person name="Nguyen L."/>
            <person name="Nguyen N."/>
            <person name="Okwuonu G."/>
            <person name="Ongeri F."/>
            <person name="Pham C."/>
            <person name="Simmons D."/>
            <person name="Wilczek-Boney K."/>
            <person name="Hale W."/>
            <person name="Jakkamsetti A."/>
            <person name="Pham P."/>
            <person name="Ruth R."/>
            <person name="San Lucas F."/>
            <person name="Warren J."/>
            <person name="Zhang J."/>
            <person name="Zhao Z."/>
            <person name="Zhou C."/>
            <person name="Zhu D."/>
            <person name="Lee S."/>
            <person name="Bess C."/>
            <person name="Blankenburg K."/>
            <person name="Forbes L."/>
            <person name="Fu Q."/>
            <person name="Gubbala S."/>
            <person name="Hirani K."/>
            <person name="Jayaseelan J.C."/>
            <person name="Lara F."/>
            <person name="Munidasa M."/>
            <person name="Palculict T."/>
            <person name="Patil S."/>
            <person name="Pu L.-L."/>
            <person name="Saada N."/>
            <person name="Tang L."/>
            <person name="Weissenberger G."/>
            <person name="Zhu Y."/>
            <person name="Hemphill L."/>
            <person name="Shang Y."/>
            <person name="Youmans B."/>
            <person name="Ayvaz T."/>
            <person name="Ross M."/>
            <person name="Santibanez J."/>
            <person name="Aqrawi P."/>
            <person name="Gross S."/>
            <person name="Joshi V."/>
            <person name="Fowler G."/>
            <person name="Nazareth L."/>
            <person name="Reid J."/>
            <person name="Worley K."/>
            <person name="Petrosino J."/>
            <person name="Highlander S."/>
            <person name="Gibbs R."/>
        </authorList>
    </citation>
    <scope>NUCLEOTIDE SEQUENCE [LARGE SCALE GENOMIC DNA]</scope>
    <source>
        <strain evidence="2 3">ATCC 49175</strain>
    </source>
</reference>
<dbReference type="GO" id="GO:0006950">
    <property type="term" value="P:response to stress"/>
    <property type="evidence" value="ECO:0007669"/>
    <property type="project" value="TreeGrafter"/>
</dbReference>
<gene>
    <name evidence="2" type="ORF">HMPREF0444_0224</name>
</gene>
<dbReference type="EMBL" id="ACKZ01000008">
    <property type="protein sequence ID" value="EEW37980.1"/>
    <property type="molecule type" value="Genomic_DNA"/>
</dbReference>
<feature type="domain" description="HTH marR-type" evidence="1">
    <location>
        <begin position="8"/>
        <end position="141"/>
    </location>
</feature>
<sequence>MMDSKALSDEIIHLFTRMNKIKFFRNIAPNLTPSETDVLMLLFCHLEETGEELTVKDISSFFEIKTSTTIQFVNSLEKYNYIKRKSDPKDKRITLVSLTNYGKKVAEIVDKNKQEVMRQIILSEDVQEINNSFALLNRILNTIDAIPIQTISIREDMNQ</sequence>
<dbReference type="STRING" id="638301.HMPREF0444_0224"/>